<dbReference type="Pfam" id="PF03372">
    <property type="entry name" value="Exo_endo_phos"/>
    <property type="match status" value="1"/>
</dbReference>
<accession>A0A2T0TG92</accession>
<gene>
    <name evidence="3" type="ORF">CLV43_102208</name>
</gene>
<organism evidence="3 4">
    <name type="scientific">Umezawaea tangerina</name>
    <dbReference type="NCBI Taxonomy" id="84725"/>
    <lineage>
        <taxon>Bacteria</taxon>
        <taxon>Bacillati</taxon>
        <taxon>Actinomycetota</taxon>
        <taxon>Actinomycetes</taxon>
        <taxon>Pseudonocardiales</taxon>
        <taxon>Pseudonocardiaceae</taxon>
        <taxon>Umezawaea</taxon>
    </lineage>
</organism>
<protein>
    <recommendedName>
        <fullName evidence="2">Endonuclease/exonuclease/phosphatase domain-containing protein</fullName>
    </recommendedName>
</protein>
<comment type="caution">
    <text evidence="3">The sequence shown here is derived from an EMBL/GenBank/DDBJ whole genome shotgun (WGS) entry which is preliminary data.</text>
</comment>
<feature type="signal peptide" evidence="1">
    <location>
        <begin position="1"/>
        <end position="30"/>
    </location>
</feature>
<reference evidence="3 4" key="1">
    <citation type="submission" date="2018-03" db="EMBL/GenBank/DDBJ databases">
        <title>Genomic Encyclopedia of Archaeal and Bacterial Type Strains, Phase II (KMG-II): from individual species to whole genera.</title>
        <authorList>
            <person name="Goeker M."/>
        </authorList>
    </citation>
    <scope>NUCLEOTIDE SEQUENCE [LARGE SCALE GENOMIC DNA]</scope>
    <source>
        <strain evidence="3 4">DSM 44720</strain>
    </source>
</reference>
<sequence length="262" mass="27387">MGAMGSPRRTTGLLLAALLLSASAVVPAHAATAFKVLQMNLCNSGIAGCYQNGLAVGEAVTMIQNRQPDVVSVNEVCLSDLPALTAAVGTSARYQFAFVRNRSTGSDYQCTAGRGAYGSGIIVKEGIATSGTGVYAAQDGGTEMRAWACALSAVRGFTACTTHLSTTGTTALAQCRELVPATVLSYDPTASPSTRHVVVGDLNLKYSPGSTTNAQNCVPSGWFRKGDGDVQHVVARTLAFVSTQTYTMRRTDHPAFVVNYTF</sequence>
<keyword evidence="4" id="KW-1185">Reference proteome</keyword>
<keyword evidence="1" id="KW-0732">Signal</keyword>
<dbReference type="GO" id="GO:0003824">
    <property type="term" value="F:catalytic activity"/>
    <property type="evidence" value="ECO:0007669"/>
    <property type="project" value="InterPro"/>
</dbReference>
<dbReference type="EMBL" id="PVTF01000002">
    <property type="protein sequence ID" value="PRY44643.1"/>
    <property type="molecule type" value="Genomic_DNA"/>
</dbReference>
<dbReference type="InterPro" id="IPR036691">
    <property type="entry name" value="Endo/exonu/phosph_ase_sf"/>
</dbReference>
<evidence type="ECO:0000313" key="4">
    <source>
        <dbReference type="Proteomes" id="UP000239494"/>
    </source>
</evidence>
<dbReference type="InterPro" id="IPR005135">
    <property type="entry name" value="Endo/exonuclease/phosphatase"/>
</dbReference>
<dbReference type="AlphaFoldDB" id="A0A2T0TG92"/>
<feature type="domain" description="Endonuclease/exonuclease/phosphatase" evidence="2">
    <location>
        <begin position="60"/>
        <end position="220"/>
    </location>
</feature>
<evidence type="ECO:0000259" key="2">
    <source>
        <dbReference type="Pfam" id="PF03372"/>
    </source>
</evidence>
<dbReference type="SUPFAM" id="SSF56219">
    <property type="entry name" value="DNase I-like"/>
    <property type="match status" value="1"/>
</dbReference>
<evidence type="ECO:0000256" key="1">
    <source>
        <dbReference type="SAM" id="SignalP"/>
    </source>
</evidence>
<feature type="chain" id="PRO_5015568177" description="Endonuclease/exonuclease/phosphatase domain-containing protein" evidence="1">
    <location>
        <begin position="31"/>
        <end position="262"/>
    </location>
</feature>
<evidence type="ECO:0000313" key="3">
    <source>
        <dbReference type="EMBL" id="PRY44643.1"/>
    </source>
</evidence>
<name>A0A2T0TG92_9PSEU</name>
<proteinExistence type="predicted"/>
<dbReference type="Gene3D" id="3.60.10.10">
    <property type="entry name" value="Endonuclease/exonuclease/phosphatase"/>
    <property type="match status" value="1"/>
</dbReference>
<dbReference type="Proteomes" id="UP000239494">
    <property type="component" value="Unassembled WGS sequence"/>
</dbReference>